<dbReference type="Proteomes" id="UP000756921">
    <property type="component" value="Unassembled WGS sequence"/>
</dbReference>
<dbReference type="OrthoDB" id="10300271at2759"/>
<feature type="signal peptide" evidence="2">
    <location>
        <begin position="1"/>
        <end position="18"/>
    </location>
</feature>
<protein>
    <submittedName>
        <fullName evidence="3">Uncharacterized protein</fullName>
    </submittedName>
</protein>
<evidence type="ECO:0000256" key="2">
    <source>
        <dbReference type="SAM" id="SignalP"/>
    </source>
</evidence>
<feature type="chain" id="PRO_5040250977" evidence="2">
    <location>
        <begin position="19"/>
        <end position="94"/>
    </location>
</feature>
<dbReference type="AlphaFoldDB" id="A0A9P6GMI0"/>
<gene>
    <name evidence="3" type="ORF">PMIN01_03705</name>
</gene>
<dbReference type="EMBL" id="WJXW01000003">
    <property type="protein sequence ID" value="KAF9738422.1"/>
    <property type="molecule type" value="Genomic_DNA"/>
</dbReference>
<evidence type="ECO:0000313" key="4">
    <source>
        <dbReference type="Proteomes" id="UP000756921"/>
    </source>
</evidence>
<comment type="caution">
    <text evidence="3">The sequence shown here is derived from an EMBL/GenBank/DDBJ whole genome shotgun (WGS) entry which is preliminary data.</text>
</comment>
<accession>A0A9P6GMI0</accession>
<feature type="region of interest" description="Disordered" evidence="1">
    <location>
        <begin position="23"/>
        <end position="42"/>
    </location>
</feature>
<sequence length="94" mass="9894">MKFGIIASFFVHASVGMAAPAQRGSVKTLNKRGPFPGPESRNSNPCCFDGGPDENCKSQSNCYERCGPSGPNDQRGVLRCMASCASVCSSTPEC</sequence>
<organism evidence="3 4">
    <name type="scientific">Paraphaeosphaeria minitans</name>
    <dbReference type="NCBI Taxonomy" id="565426"/>
    <lineage>
        <taxon>Eukaryota</taxon>
        <taxon>Fungi</taxon>
        <taxon>Dikarya</taxon>
        <taxon>Ascomycota</taxon>
        <taxon>Pezizomycotina</taxon>
        <taxon>Dothideomycetes</taxon>
        <taxon>Pleosporomycetidae</taxon>
        <taxon>Pleosporales</taxon>
        <taxon>Massarineae</taxon>
        <taxon>Didymosphaeriaceae</taxon>
        <taxon>Paraphaeosphaeria</taxon>
    </lineage>
</organism>
<evidence type="ECO:0000313" key="3">
    <source>
        <dbReference type="EMBL" id="KAF9738422.1"/>
    </source>
</evidence>
<keyword evidence="2" id="KW-0732">Signal</keyword>
<name>A0A9P6GMI0_9PLEO</name>
<keyword evidence="4" id="KW-1185">Reference proteome</keyword>
<proteinExistence type="predicted"/>
<evidence type="ECO:0000256" key="1">
    <source>
        <dbReference type="SAM" id="MobiDB-lite"/>
    </source>
</evidence>
<reference evidence="3" key="1">
    <citation type="journal article" date="2020" name="Mol. Plant Microbe Interact.">
        <title>Genome Sequence of the Biocontrol Agent Coniothyrium minitans strain Conio (IMI 134523).</title>
        <authorList>
            <person name="Patel D."/>
            <person name="Shittu T.A."/>
            <person name="Baroncelli R."/>
            <person name="Muthumeenakshi S."/>
            <person name="Osborne T.H."/>
            <person name="Janganan T.K."/>
            <person name="Sreenivasaprasad S."/>
        </authorList>
    </citation>
    <scope>NUCLEOTIDE SEQUENCE</scope>
    <source>
        <strain evidence="3">Conio</strain>
    </source>
</reference>